<accession>A0A2I0HHC5</accession>
<protein>
    <submittedName>
        <fullName evidence="1">Uncharacterized protein</fullName>
    </submittedName>
</protein>
<gene>
    <name evidence="1" type="ORF">CRG98_048518</name>
</gene>
<name>A0A2I0HHC5_PUNGR</name>
<evidence type="ECO:0000313" key="2">
    <source>
        <dbReference type="Proteomes" id="UP000233551"/>
    </source>
</evidence>
<sequence length="94" mass="9793">MAEKYISRFTTRLAGMPTNWLELFLKQRTCCRRWGFAGGCSEDLGGGGEAAHEEAADHEGVGLGVEGVELGGDVGLRAGVGGTVWVLGVRVVGG</sequence>
<dbReference type="Proteomes" id="UP000233551">
    <property type="component" value="Unassembled WGS sequence"/>
</dbReference>
<dbReference type="AlphaFoldDB" id="A0A2I0HHC5"/>
<proteinExistence type="predicted"/>
<comment type="caution">
    <text evidence="1">The sequence shown here is derived from an EMBL/GenBank/DDBJ whole genome shotgun (WGS) entry which is preliminary data.</text>
</comment>
<reference evidence="1 2" key="1">
    <citation type="submission" date="2017-11" db="EMBL/GenBank/DDBJ databases">
        <title>De-novo sequencing of pomegranate (Punica granatum L.) genome.</title>
        <authorList>
            <person name="Akparov Z."/>
            <person name="Amiraslanov A."/>
            <person name="Hajiyeva S."/>
            <person name="Abbasov M."/>
            <person name="Kaur K."/>
            <person name="Hamwieh A."/>
            <person name="Solovyev V."/>
            <person name="Salamov A."/>
            <person name="Braich B."/>
            <person name="Kosarev P."/>
            <person name="Mahmoud A."/>
            <person name="Hajiyev E."/>
            <person name="Babayeva S."/>
            <person name="Izzatullayeva V."/>
            <person name="Mammadov A."/>
            <person name="Mammadov A."/>
            <person name="Sharifova S."/>
            <person name="Ojaghi J."/>
            <person name="Eynullazada K."/>
            <person name="Bayramov B."/>
            <person name="Abdulazimova A."/>
            <person name="Shahmuradov I."/>
        </authorList>
    </citation>
    <scope>NUCLEOTIDE SEQUENCE [LARGE SCALE GENOMIC DNA]</scope>
    <source>
        <strain evidence="2">cv. AG2017</strain>
        <tissue evidence="1">Leaf</tissue>
    </source>
</reference>
<dbReference type="EMBL" id="PGOL01009190">
    <property type="protein sequence ID" value="PKI31091.1"/>
    <property type="molecule type" value="Genomic_DNA"/>
</dbReference>
<evidence type="ECO:0000313" key="1">
    <source>
        <dbReference type="EMBL" id="PKI31091.1"/>
    </source>
</evidence>
<keyword evidence="2" id="KW-1185">Reference proteome</keyword>
<organism evidence="1 2">
    <name type="scientific">Punica granatum</name>
    <name type="common">Pomegranate</name>
    <dbReference type="NCBI Taxonomy" id="22663"/>
    <lineage>
        <taxon>Eukaryota</taxon>
        <taxon>Viridiplantae</taxon>
        <taxon>Streptophyta</taxon>
        <taxon>Embryophyta</taxon>
        <taxon>Tracheophyta</taxon>
        <taxon>Spermatophyta</taxon>
        <taxon>Magnoliopsida</taxon>
        <taxon>eudicotyledons</taxon>
        <taxon>Gunneridae</taxon>
        <taxon>Pentapetalae</taxon>
        <taxon>rosids</taxon>
        <taxon>malvids</taxon>
        <taxon>Myrtales</taxon>
        <taxon>Lythraceae</taxon>
        <taxon>Punica</taxon>
    </lineage>
</organism>